<dbReference type="Gene3D" id="3.40.50.300">
    <property type="entry name" value="P-loop containing nucleotide triphosphate hydrolases"/>
    <property type="match status" value="1"/>
</dbReference>
<dbReference type="SUPFAM" id="SSF56300">
    <property type="entry name" value="Metallo-dependent phosphatases"/>
    <property type="match status" value="1"/>
</dbReference>
<evidence type="ECO:0000259" key="1">
    <source>
        <dbReference type="Pfam" id="PF00149"/>
    </source>
</evidence>
<accession>A0ABX2SSE9</accession>
<dbReference type="InterPro" id="IPR027417">
    <property type="entry name" value="P-loop_NTPase"/>
</dbReference>
<dbReference type="PANTHER" id="PTHR31302:SF0">
    <property type="entry name" value="TRANSMEMBRANE PROTEIN WITH METALLOPHOSPHOESTERASE DOMAIN"/>
    <property type="match status" value="1"/>
</dbReference>
<dbReference type="Gene3D" id="3.60.21.10">
    <property type="match status" value="1"/>
</dbReference>
<sequence>MKFSVIHISDIHIRSEDDLVLSQHEKIAAACYRHMPDVEHVFFAVTGDIAFSGKADQYEAAKVFLNKIKDNIFDEYNVNASFLFCPGNHDCDFDKSNEVRKILIENVKKNPRNELGEGVIRECVSVLDEYEKFLTEMSPTPSLDSKLFKSYSFSFEEATIKFNSLNFSWMSELNEKQGEMVYPVEFISDVTSDDQGKSIVISLMHHPFNWFGQGSYHDLKDKICSVSSMILSGHEHTSLSSNVINSNSSKFYHIEAGALQQDSSILDGEFSVLVFDIEREVFSESGYSWDDSKDCFIEKRESGWISYSNFFANQKSSGLSDEFYEKIKDVGGNFVHPTKSSLHRDDVFVFPELKKSDANVDEEEYCNSLELVDSGGNLFLRGGESAGKTFLLYEFFLKHHHLGFAPIYIDCLDVRNASLSKVEKHVNKSVEKQYSKSFLNDYNQTPKSKKIVYLDNFDQLRAASEHRAKFLKYFIDRFERVIVTTGTSLEYGDLTDADIANVSQDFERYEILPFGHQLRHKLIKKWNGASYDLEGNFEDPAHKISEAEASINSVIGKHLVPSTPFYLLTLLQSFEAAQDSGIQNSSYGYYYQYLITNSLKRVNFKPDQLDELFNYCSLLAFEMKKHGDKNISSEDFLAYNSFYSREYTKVDFEERRQKLLKAKILTFSQDFYYFSYSYIYFFFLGKYLAINWEDESIKEIVKECCDHLYVRDNAHAVIFLTHHTNRTDIIKKIINVSSDLFSEVEPISFNGDTEFLNDFIEETSKVIIGEVDPERNQEVERKNKDNMEVDGEVDEYTQPLEELNFQDKINLMFKTVEILGLIAKNYYGSLRNSFKKEIIDESFEAPLRALKHFFMVLEKAQEPLIRELTTIMDEKSSPGDDNEKIAKKLLFDIFGIMSFSFIHKAAASVSSVKLKEVISEVAREKEVVAYKLIDLSTRMEMPGNIPFAYISEIKKITEGNYFSRRLLESIVIRHLYMFKTSDADKQRLSQILNFDIGKQRALTSQNKKR</sequence>
<dbReference type="PANTHER" id="PTHR31302">
    <property type="entry name" value="TRANSMEMBRANE PROTEIN WITH METALLOPHOSPHOESTERASE DOMAIN-RELATED"/>
    <property type="match status" value="1"/>
</dbReference>
<gene>
    <name evidence="3" type="ORF">HZS79_08835</name>
</gene>
<keyword evidence="4" id="KW-1185">Reference proteome</keyword>
<organism evidence="3 4">
    <name type="scientific">Vreelandella zhaodongensis</name>
    <name type="common">Halomonas zhaodongensis</name>
    <dbReference type="NCBI Taxonomy" id="1176240"/>
    <lineage>
        <taxon>Bacteria</taxon>
        <taxon>Pseudomonadati</taxon>
        <taxon>Pseudomonadota</taxon>
        <taxon>Gammaproteobacteria</taxon>
        <taxon>Oceanospirillales</taxon>
        <taxon>Halomonadaceae</taxon>
        <taxon>Vreelandella</taxon>
    </lineage>
</organism>
<comment type="caution">
    <text evidence="3">The sequence shown here is derived from an EMBL/GenBank/DDBJ whole genome shotgun (WGS) entry which is preliminary data.</text>
</comment>
<dbReference type="EMBL" id="JACCDD010000004">
    <property type="protein sequence ID" value="NYS45047.1"/>
    <property type="molecule type" value="Genomic_DNA"/>
</dbReference>
<protein>
    <submittedName>
        <fullName evidence="3">Metallophosphoesterase</fullName>
    </submittedName>
</protein>
<dbReference type="Pfam" id="PF00149">
    <property type="entry name" value="Metallophos"/>
    <property type="match status" value="1"/>
</dbReference>
<dbReference type="Pfam" id="PF24406">
    <property type="entry name" value="nSTAND_NTPase4"/>
    <property type="match status" value="1"/>
</dbReference>
<evidence type="ECO:0000313" key="3">
    <source>
        <dbReference type="EMBL" id="NYS45047.1"/>
    </source>
</evidence>
<evidence type="ECO:0000259" key="2">
    <source>
        <dbReference type="Pfam" id="PF24406"/>
    </source>
</evidence>
<feature type="domain" description="Calcineurin-like phosphoesterase" evidence="1">
    <location>
        <begin position="4"/>
        <end position="237"/>
    </location>
</feature>
<dbReference type="Proteomes" id="UP000528918">
    <property type="component" value="Unassembled WGS sequence"/>
</dbReference>
<dbReference type="InterPro" id="IPR057123">
    <property type="entry name" value="STAND_NTPase4_dom"/>
</dbReference>
<dbReference type="InterPro" id="IPR051158">
    <property type="entry name" value="Metallophosphoesterase_sf"/>
</dbReference>
<name>A0ABX2SSE9_VREZH</name>
<reference evidence="3 4" key="1">
    <citation type="journal article" date="2013" name="Antonie Van Leeuwenhoek">
        <title>Halomonas zhaodongensis sp. nov., a slightly halophilic bacterium isolated from saline-alkaline soils in Zhaodong, China.</title>
        <authorList>
            <person name="Jiang J."/>
            <person name="Pan Y."/>
            <person name="Meng L."/>
            <person name="Hu S."/>
            <person name="Zhang X."/>
            <person name="Hu B."/>
            <person name="Meng J."/>
            <person name="Li C."/>
            <person name="Huang H."/>
            <person name="Wang K."/>
            <person name="Su T."/>
        </authorList>
    </citation>
    <scope>NUCLEOTIDE SEQUENCE [LARGE SCALE GENOMIC DNA]</scope>
    <source>
        <strain evidence="3 4">NEAU-ST10-25</strain>
    </source>
</reference>
<feature type="domain" description="STAND NTPase 4 small alpha/beta" evidence="2">
    <location>
        <begin position="630"/>
        <end position="684"/>
    </location>
</feature>
<dbReference type="InterPro" id="IPR029052">
    <property type="entry name" value="Metallo-depent_PP-like"/>
</dbReference>
<dbReference type="InterPro" id="IPR004843">
    <property type="entry name" value="Calcineurin-like_PHP"/>
</dbReference>
<dbReference type="RefSeq" id="WP_179927644.1">
    <property type="nucleotide sequence ID" value="NZ_JACCDD010000004.1"/>
</dbReference>
<evidence type="ECO:0000313" key="4">
    <source>
        <dbReference type="Proteomes" id="UP000528918"/>
    </source>
</evidence>
<proteinExistence type="predicted"/>